<organism evidence="16 17">
    <name type="scientific">Gryllus longicercus</name>
    <dbReference type="NCBI Taxonomy" id="2509291"/>
    <lineage>
        <taxon>Eukaryota</taxon>
        <taxon>Metazoa</taxon>
        <taxon>Ecdysozoa</taxon>
        <taxon>Arthropoda</taxon>
        <taxon>Hexapoda</taxon>
        <taxon>Insecta</taxon>
        <taxon>Pterygota</taxon>
        <taxon>Neoptera</taxon>
        <taxon>Polyneoptera</taxon>
        <taxon>Orthoptera</taxon>
        <taxon>Ensifera</taxon>
        <taxon>Gryllidea</taxon>
        <taxon>Grylloidea</taxon>
        <taxon>Gryllidae</taxon>
        <taxon>Gryllinae</taxon>
        <taxon>Gryllus</taxon>
    </lineage>
</organism>
<comment type="pathway">
    <text evidence="2">Lipid metabolism; sphingolipid metabolism.</text>
</comment>
<evidence type="ECO:0000256" key="8">
    <source>
        <dbReference type="ARBA" id="ARBA00022801"/>
    </source>
</evidence>
<evidence type="ECO:0000256" key="1">
    <source>
        <dbReference type="ARBA" id="ARBA00004141"/>
    </source>
</evidence>
<keyword evidence="7" id="KW-0479">Metal-binding</keyword>
<dbReference type="InterPro" id="IPR005135">
    <property type="entry name" value="Endo/exonuclease/phosphatase"/>
</dbReference>
<evidence type="ECO:0000313" key="17">
    <source>
        <dbReference type="Proteomes" id="UP001378592"/>
    </source>
</evidence>
<evidence type="ECO:0000256" key="2">
    <source>
        <dbReference type="ARBA" id="ARBA00004760"/>
    </source>
</evidence>
<reference evidence="16 17" key="1">
    <citation type="submission" date="2024-03" db="EMBL/GenBank/DDBJ databases">
        <title>The genome assembly and annotation of the cricket Gryllus longicercus Weissman &amp; Gray.</title>
        <authorList>
            <person name="Szrajer S."/>
            <person name="Gray D."/>
            <person name="Ylla G."/>
        </authorList>
    </citation>
    <scope>NUCLEOTIDE SEQUENCE [LARGE SCALE GENOMIC DNA]</scope>
    <source>
        <strain evidence="16">DAG 2021-001</strain>
        <tissue evidence="16">Whole body minus gut</tissue>
    </source>
</reference>
<keyword evidence="12" id="KW-0443">Lipid metabolism</keyword>
<evidence type="ECO:0000256" key="12">
    <source>
        <dbReference type="ARBA" id="ARBA00023098"/>
    </source>
</evidence>
<evidence type="ECO:0000256" key="6">
    <source>
        <dbReference type="ARBA" id="ARBA00022692"/>
    </source>
</evidence>
<dbReference type="EMBL" id="JAZDUA010000036">
    <property type="protein sequence ID" value="KAK7871624.1"/>
    <property type="molecule type" value="Genomic_DNA"/>
</dbReference>
<comment type="caution">
    <text evidence="16">The sequence shown here is derived from an EMBL/GenBank/DDBJ whole genome shotgun (WGS) entry which is preliminary data.</text>
</comment>
<comment type="pathway">
    <text evidence="3">Sphingolipid metabolism.</text>
</comment>
<dbReference type="InterPro" id="IPR038772">
    <property type="entry name" value="Sph/SMPD2-like"/>
</dbReference>
<comment type="subcellular location">
    <subcellularLocation>
        <location evidence="1">Membrane</location>
        <topology evidence="1">Multi-pass membrane protein</topology>
    </subcellularLocation>
</comment>
<evidence type="ECO:0000256" key="11">
    <source>
        <dbReference type="ARBA" id="ARBA00022989"/>
    </source>
</evidence>
<dbReference type="PANTHER" id="PTHR16320">
    <property type="entry name" value="SPHINGOMYELINASE FAMILY MEMBER"/>
    <property type="match status" value="1"/>
</dbReference>
<dbReference type="AlphaFoldDB" id="A0AAN9VU61"/>
<keyword evidence="11 14" id="KW-1133">Transmembrane helix</keyword>
<keyword evidence="9" id="KW-0460">Magnesium</keyword>
<protein>
    <recommendedName>
        <fullName evidence="5">sphingomyelin phosphodiesterase</fullName>
        <ecNumber evidence="5">3.1.4.12</ecNumber>
    </recommendedName>
</protein>
<evidence type="ECO:0000256" key="3">
    <source>
        <dbReference type="ARBA" id="ARBA00004991"/>
    </source>
</evidence>
<evidence type="ECO:0000256" key="7">
    <source>
        <dbReference type="ARBA" id="ARBA00022723"/>
    </source>
</evidence>
<feature type="transmembrane region" description="Helical" evidence="14">
    <location>
        <begin position="322"/>
        <end position="343"/>
    </location>
</feature>
<keyword evidence="8" id="KW-0378">Hydrolase</keyword>
<dbReference type="GO" id="GO:0016020">
    <property type="term" value="C:membrane"/>
    <property type="evidence" value="ECO:0007669"/>
    <property type="project" value="UniProtKB-SubCell"/>
</dbReference>
<dbReference type="GO" id="GO:0004767">
    <property type="term" value="F:sphingomyelin phosphodiesterase activity"/>
    <property type="evidence" value="ECO:0007669"/>
    <property type="project" value="UniProtKB-EC"/>
</dbReference>
<dbReference type="GO" id="GO:0006665">
    <property type="term" value="P:sphingolipid metabolic process"/>
    <property type="evidence" value="ECO:0007669"/>
    <property type="project" value="UniProtKB-KW"/>
</dbReference>
<comment type="similarity">
    <text evidence="4">Belongs to the neutral sphingomyelinase family.</text>
</comment>
<name>A0AAN9VU61_9ORTH</name>
<sequence length="416" mass="46810">MTAESELQIFTLNCWGIPVISNDRLGRFKAIAEVLGGGKYDLVCLQEVWDTQDYFFLKKCLQQVLPFSHYFYSGVLGSGLCVFSKFPFQDVFFHQWSLNGYVHKIQHGDWFGGKGIGLCTLKIRDMTVNLYTAHLHAEYDRTNDEYLSHRVLQAFDTAQFVRLTSKNCDLVILGGDLNTEPSDLSYRILCSEAQLEDAFVHAGNIPEDCIGTNESERNSYSDNRKLQLNPRGKRIDYVLFRTGPSVQLKKINYGLPLPPRVPSCSFSYSDHEAVSASVTLSRNTGVEESSSYKIDAALHKQALNEGLLVCNEALQKLARDKYFYWIASCTLFLVLLSICSTSPPYEMHSLYKIFLSVISALMCFTGFMCFIWNRMEVNGIMAGKLAMELACSKCQGEVGEESSSKAGLFEEGSKFS</sequence>
<keyword evidence="17" id="KW-1185">Reference proteome</keyword>
<dbReference type="EC" id="3.1.4.12" evidence="5"/>
<dbReference type="PANTHER" id="PTHR16320:SF24">
    <property type="entry name" value="PHOSPHODIESTERASE, PUTATIVE-RELATED"/>
    <property type="match status" value="1"/>
</dbReference>
<keyword evidence="10" id="KW-0746">Sphingolipid metabolism</keyword>
<dbReference type="SUPFAM" id="SSF56219">
    <property type="entry name" value="DNase I-like"/>
    <property type="match status" value="1"/>
</dbReference>
<dbReference type="Proteomes" id="UP001378592">
    <property type="component" value="Unassembled WGS sequence"/>
</dbReference>
<feature type="transmembrane region" description="Helical" evidence="14">
    <location>
        <begin position="349"/>
        <end position="372"/>
    </location>
</feature>
<dbReference type="GO" id="GO:0046872">
    <property type="term" value="F:metal ion binding"/>
    <property type="evidence" value="ECO:0007669"/>
    <property type="project" value="UniProtKB-KW"/>
</dbReference>
<evidence type="ECO:0000259" key="15">
    <source>
        <dbReference type="Pfam" id="PF03372"/>
    </source>
</evidence>
<evidence type="ECO:0000256" key="14">
    <source>
        <dbReference type="SAM" id="Phobius"/>
    </source>
</evidence>
<dbReference type="InterPro" id="IPR036691">
    <property type="entry name" value="Endo/exonu/phosph_ase_sf"/>
</dbReference>
<keyword evidence="13 14" id="KW-0472">Membrane</keyword>
<feature type="domain" description="Endonuclease/exonuclease/phosphatase" evidence="15">
    <location>
        <begin position="11"/>
        <end position="271"/>
    </location>
</feature>
<gene>
    <name evidence="16" type="ORF">R5R35_001811</name>
</gene>
<dbReference type="Gene3D" id="3.60.10.10">
    <property type="entry name" value="Endonuclease/exonuclease/phosphatase"/>
    <property type="match status" value="1"/>
</dbReference>
<evidence type="ECO:0000256" key="9">
    <source>
        <dbReference type="ARBA" id="ARBA00022842"/>
    </source>
</evidence>
<accession>A0AAN9VU61</accession>
<evidence type="ECO:0000256" key="5">
    <source>
        <dbReference type="ARBA" id="ARBA00012369"/>
    </source>
</evidence>
<evidence type="ECO:0000313" key="16">
    <source>
        <dbReference type="EMBL" id="KAK7871624.1"/>
    </source>
</evidence>
<evidence type="ECO:0000256" key="4">
    <source>
        <dbReference type="ARBA" id="ARBA00006335"/>
    </source>
</evidence>
<evidence type="ECO:0000256" key="13">
    <source>
        <dbReference type="ARBA" id="ARBA00023136"/>
    </source>
</evidence>
<evidence type="ECO:0000256" key="10">
    <source>
        <dbReference type="ARBA" id="ARBA00022919"/>
    </source>
</evidence>
<dbReference type="Pfam" id="PF03372">
    <property type="entry name" value="Exo_endo_phos"/>
    <property type="match status" value="1"/>
</dbReference>
<keyword evidence="6 14" id="KW-0812">Transmembrane</keyword>
<proteinExistence type="inferred from homology"/>